<gene>
    <name evidence="1" type="ordered locus">NRI_0491</name>
</gene>
<dbReference type="Proteomes" id="UP000001627">
    <property type="component" value="Chromosome"/>
</dbReference>
<dbReference type="OrthoDB" id="7165257at2"/>
<organism evidence="1 2">
    <name type="scientific">Neorickettsia risticii (strain Illinois)</name>
    <dbReference type="NCBI Taxonomy" id="434131"/>
    <lineage>
        <taxon>Bacteria</taxon>
        <taxon>Pseudomonadati</taxon>
        <taxon>Pseudomonadota</taxon>
        <taxon>Alphaproteobacteria</taxon>
        <taxon>Rickettsiales</taxon>
        <taxon>Anaplasmataceae</taxon>
        <taxon>Neorickettsia</taxon>
    </lineage>
</organism>
<accession>C6V506</accession>
<proteinExistence type="predicted"/>
<dbReference type="STRING" id="434131.NRI_0491"/>
<protein>
    <submittedName>
        <fullName evidence="1">Uncharacterized protein</fullName>
    </submittedName>
</protein>
<evidence type="ECO:0000313" key="1">
    <source>
        <dbReference type="EMBL" id="ACT69471.1"/>
    </source>
</evidence>
<dbReference type="HOGENOM" id="CLU_902631_0_0_5"/>
<dbReference type="KEGG" id="nri:NRI_0491"/>
<keyword evidence="2" id="KW-1185">Reference proteome</keyword>
<dbReference type="AlphaFoldDB" id="C6V506"/>
<sequence>MFELIILAVLLIVLFQSGRIRRRTKSKDSFTDCLVKSCDNFYIRDSASDTEIFKLELDRQQYYSLAEFLQNFTNGDALQKALGEHLEHGKFFLKSKTGEISMIAVLCKVESSKSAILFLDLSVSLQSVSKLEKENTYLRKKLGFTQQILDSSPFLLYGKNAAHEVYNEEYSNWKEFISLPGKSCVFEVERDTKSLLVDARIDSDVVALFGQDNAGLRKNSAIVELYNKRTEIILKNTSEKIIILDHNMHKIACSRAYLKEKGLDKAINRRKIELKHVVTPKTIRMDLGENAVSVEVIPYMKETILIFR</sequence>
<dbReference type="RefSeq" id="WP_015816358.1">
    <property type="nucleotide sequence ID" value="NC_013009.1"/>
</dbReference>
<dbReference type="EMBL" id="CP001431">
    <property type="protein sequence ID" value="ACT69471.1"/>
    <property type="molecule type" value="Genomic_DNA"/>
</dbReference>
<reference evidence="1 2" key="1">
    <citation type="journal article" date="2009" name="Nucleic Acids Res.">
        <title>Analysis of complete genome sequence of Neorickettsia risticii: causative agent of Potomac horse fever.</title>
        <authorList>
            <person name="Lin M."/>
            <person name="Zhang C."/>
            <person name="Gibson K."/>
            <person name="Rikihisa Y."/>
        </authorList>
    </citation>
    <scope>NUCLEOTIDE SEQUENCE [LARGE SCALE GENOMIC DNA]</scope>
    <source>
        <strain evidence="1 2">Illinois</strain>
    </source>
</reference>
<name>C6V506_NEORI</name>
<evidence type="ECO:0000313" key="2">
    <source>
        <dbReference type="Proteomes" id="UP000001627"/>
    </source>
</evidence>